<comment type="caution">
    <text evidence="2">The sequence shown here is derived from an EMBL/GenBank/DDBJ whole genome shotgun (WGS) entry which is preliminary data.</text>
</comment>
<organism evidence="2 3">
    <name type="scientific">Liparis tanakae</name>
    <name type="common">Tanaka's snailfish</name>
    <dbReference type="NCBI Taxonomy" id="230148"/>
    <lineage>
        <taxon>Eukaryota</taxon>
        <taxon>Metazoa</taxon>
        <taxon>Chordata</taxon>
        <taxon>Craniata</taxon>
        <taxon>Vertebrata</taxon>
        <taxon>Euteleostomi</taxon>
        <taxon>Actinopterygii</taxon>
        <taxon>Neopterygii</taxon>
        <taxon>Teleostei</taxon>
        <taxon>Neoteleostei</taxon>
        <taxon>Acanthomorphata</taxon>
        <taxon>Eupercaria</taxon>
        <taxon>Perciformes</taxon>
        <taxon>Cottioidei</taxon>
        <taxon>Cottales</taxon>
        <taxon>Liparidae</taxon>
        <taxon>Liparis</taxon>
    </lineage>
</organism>
<dbReference type="Proteomes" id="UP000314294">
    <property type="component" value="Unassembled WGS sequence"/>
</dbReference>
<dbReference type="EMBL" id="SRLO01002347">
    <property type="protein sequence ID" value="TNN33136.1"/>
    <property type="molecule type" value="Genomic_DNA"/>
</dbReference>
<accession>A0A4Z2EW03</accession>
<dbReference type="AlphaFoldDB" id="A0A4Z2EW03"/>
<sequence length="169" mass="18154">MHAAPSGRLCHGGGRQTGLTAGLSSEQSPPRALSLSSAADTHVVLFPSLLSNPGWRTISSTLKRCSTIGSVSFMAFFPRTTEKRRLLLSALKRTFTSTGSPAPETGSDVASHPSGKQWAAVSTQQAEIRLPPQRNTFSFDLLRQKMAATHGWDSTVATVPPTIFICFLR</sequence>
<protein>
    <submittedName>
        <fullName evidence="2">Uncharacterized protein</fullName>
    </submittedName>
</protein>
<name>A0A4Z2EW03_9TELE</name>
<evidence type="ECO:0000313" key="3">
    <source>
        <dbReference type="Proteomes" id="UP000314294"/>
    </source>
</evidence>
<keyword evidence="3" id="KW-1185">Reference proteome</keyword>
<feature type="compositionally biased region" description="Polar residues" evidence="1">
    <location>
        <begin position="17"/>
        <end position="28"/>
    </location>
</feature>
<feature type="region of interest" description="Disordered" evidence="1">
    <location>
        <begin position="1"/>
        <end position="32"/>
    </location>
</feature>
<proteinExistence type="predicted"/>
<gene>
    <name evidence="2" type="ORF">EYF80_056698</name>
</gene>
<feature type="region of interest" description="Disordered" evidence="1">
    <location>
        <begin position="97"/>
        <end position="116"/>
    </location>
</feature>
<evidence type="ECO:0000256" key="1">
    <source>
        <dbReference type="SAM" id="MobiDB-lite"/>
    </source>
</evidence>
<reference evidence="2 3" key="1">
    <citation type="submission" date="2019-03" db="EMBL/GenBank/DDBJ databases">
        <title>First draft genome of Liparis tanakae, snailfish: a comprehensive survey of snailfish specific genes.</title>
        <authorList>
            <person name="Kim W."/>
            <person name="Song I."/>
            <person name="Jeong J.-H."/>
            <person name="Kim D."/>
            <person name="Kim S."/>
            <person name="Ryu S."/>
            <person name="Song J.Y."/>
            <person name="Lee S.K."/>
        </authorList>
    </citation>
    <scope>NUCLEOTIDE SEQUENCE [LARGE SCALE GENOMIC DNA]</scope>
    <source>
        <tissue evidence="2">Muscle</tissue>
    </source>
</reference>
<evidence type="ECO:0000313" key="2">
    <source>
        <dbReference type="EMBL" id="TNN33136.1"/>
    </source>
</evidence>